<dbReference type="AlphaFoldDB" id="A0A0A9EFK0"/>
<reference evidence="1" key="2">
    <citation type="journal article" date="2015" name="Data Brief">
        <title>Shoot transcriptome of the giant reed, Arundo donax.</title>
        <authorList>
            <person name="Barrero R.A."/>
            <person name="Guerrero F.D."/>
            <person name="Moolhuijzen P."/>
            <person name="Goolsby J.A."/>
            <person name="Tidwell J."/>
            <person name="Bellgard S.E."/>
            <person name="Bellgard M.I."/>
        </authorList>
    </citation>
    <scope>NUCLEOTIDE SEQUENCE</scope>
    <source>
        <tissue evidence="1">Shoot tissue taken approximately 20 cm above the soil surface</tissue>
    </source>
</reference>
<evidence type="ECO:0000313" key="1">
    <source>
        <dbReference type="EMBL" id="JAD96595.1"/>
    </source>
</evidence>
<accession>A0A0A9EFK0</accession>
<sequence length="42" mass="5184">MIQYQRHNMCLLHLVMFQRSTTQILLVHVVSRRQMRCRLIVM</sequence>
<dbReference type="EMBL" id="GBRH01201300">
    <property type="protein sequence ID" value="JAD96595.1"/>
    <property type="molecule type" value="Transcribed_RNA"/>
</dbReference>
<reference evidence="1" key="1">
    <citation type="submission" date="2014-09" db="EMBL/GenBank/DDBJ databases">
        <authorList>
            <person name="Magalhaes I.L.F."/>
            <person name="Oliveira U."/>
            <person name="Santos F.R."/>
            <person name="Vidigal T.H.D.A."/>
            <person name="Brescovit A.D."/>
            <person name="Santos A.J."/>
        </authorList>
    </citation>
    <scope>NUCLEOTIDE SEQUENCE</scope>
    <source>
        <tissue evidence="1">Shoot tissue taken approximately 20 cm above the soil surface</tissue>
    </source>
</reference>
<protein>
    <submittedName>
        <fullName evidence="1">MEI1</fullName>
    </submittedName>
</protein>
<name>A0A0A9EFK0_ARUDO</name>
<proteinExistence type="predicted"/>
<organism evidence="1">
    <name type="scientific">Arundo donax</name>
    <name type="common">Giant reed</name>
    <name type="synonym">Donax arundinaceus</name>
    <dbReference type="NCBI Taxonomy" id="35708"/>
    <lineage>
        <taxon>Eukaryota</taxon>
        <taxon>Viridiplantae</taxon>
        <taxon>Streptophyta</taxon>
        <taxon>Embryophyta</taxon>
        <taxon>Tracheophyta</taxon>
        <taxon>Spermatophyta</taxon>
        <taxon>Magnoliopsida</taxon>
        <taxon>Liliopsida</taxon>
        <taxon>Poales</taxon>
        <taxon>Poaceae</taxon>
        <taxon>PACMAD clade</taxon>
        <taxon>Arundinoideae</taxon>
        <taxon>Arundineae</taxon>
        <taxon>Arundo</taxon>
    </lineage>
</organism>